<comment type="caution">
    <text evidence="4">The sequence shown here is derived from an EMBL/GenBank/DDBJ whole genome shotgun (WGS) entry which is preliminary data.</text>
</comment>
<keyword evidence="1" id="KW-0175">Coiled coil</keyword>
<dbReference type="PANTHER" id="PTHR45703">
    <property type="entry name" value="DYNEIN HEAVY CHAIN"/>
    <property type="match status" value="1"/>
</dbReference>
<feature type="region of interest" description="Disordered" evidence="2">
    <location>
        <begin position="279"/>
        <end position="307"/>
    </location>
</feature>
<dbReference type="Gene3D" id="1.10.287.2620">
    <property type="match status" value="1"/>
</dbReference>
<evidence type="ECO:0000313" key="5">
    <source>
        <dbReference type="Proteomes" id="UP001189429"/>
    </source>
</evidence>
<evidence type="ECO:0000313" key="4">
    <source>
        <dbReference type="EMBL" id="CAK0896951.1"/>
    </source>
</evidence>
<gene>
    <name evidence="4" type="ORF">PCOR1329_LOCUS75276</name>
</gene>
<feature type="domain" description="Dynein heavy chain linker" evidence="3">
    <location>
        <begin position="90"/>
        <end position="258"/>
    </location>
</feature>
<dbReference type="EMBL" id="CAUYUJ010020262">
    <property type="protein sequence ID" value="CAK0896951.1"/>
    <property type="molecule type" value="Genomic_DNA"/>
</dbReference>
<evidence type="ECO:0000256" key="1">
    <source>
        <dbReference type="SAM" id="Coils"/>
    </source>
</evidence>
<protein>
    <recommendedName>
        <fullName evidence="3">Dynein heavy chain linker domain-containing protein</fullName>
    </recommendedName>
</protein>
<keyword evidence="5" id="KW-1185">Reference proteome</keyword>
<dbReference type="Proteomes" id="UP001189429">
    <property type="component" value="Unassembled WGS sequence"/>
</dbReference>
<dbReference type="PANTHER" id="PTHR45703:SF8">
    <property type="entry name" value="DYNEINS HEAVY CHAIN"/>
    <property type="match status" value="1"/>
</dbReference>
<feature type="non-terminal residue" evidence="4">
    <location>
        <position position="1"/>
    </location>
</feature>
<organism evidence="4 5">
    <name type="scientific">Prorocentrum cordatum</name>
    <dbReference type="NCBI Taxonomy" id="2364126"/>
    <lineage>
        <taxon>Eukaryota</taxon>
        <taxon>Sar</taxon>
        <taxon>Alveolata</taxon>
        <taxon>Dinophyceae</taxon>
        <taxon>Prorocentrales</taxon>
        <taxon>Prorocentraceae</taxon>
        <taxon>Prorocentrum</taxon>
    </lineage>
</organism>
<accession>A0ABN9XBL8</accession>
<evidence type="ECO:0000256" key="2">
    <source>
        <dbReference type="SAM" id="MobiDB-lite"/>
    </source>
</evidence>
<feature type="coiled-coil region" evidence="1">
    <location>
        <begin position="46"/>
        <end position="73"/>
    </location>
</feature>
<dbReference type="Pfam" id="PF08393">
    <property type="entry name" value="DHC_N2"/>
    <property type="match status" value="1"/>
</dbReference>
<reference evidence="4" key="1">
    <citation type="submission" date="2023-10" db="EMBL/GenBank/DDBJ databases">
        <authorList>
            <person name="Chen Y."/>
            <person name="Shah S."/>
            <person name="Dougan E. K."/>
            <person name="Thang M."/>
            <person name="Chan C."/>
        </authorList>
    </citation>
    <scope>NUCLEOTIDE SEQUENCE [LARGE SCALE GENOMIC DNA]</scope>
</reference>
<evidence type="ECO:0000259" key="3">
    <source>
        <dbReference type="Pfam" id="PF08393"/>
    </source>
</evidence>
<dbReference type="InterPro" id="IPR013602">
    <property type="entry name" value="Dynein_heavy_linker"/>
</dbReference>
<name>A0ABN9XBL8_9DINO</name>
<dbReference type="InterPro" id="IPR026983">
    <property type="entry name" value="DHC"/>
</dbReference>
<proteinExistence type="predicted"/>
<feature type="compositionally biased region" description="Polar residues" evidence="2">
    <location>
        <begin position="298"/>
        <end position="307"/>
    </location>
</feature>
<sequence length="307" mass="35403">VSASIANMVQTQKEVYRSRIATFEAELRAYQGGLRREAYYVYRSGVELAQSKLRSVEDELDRKRAELEDLLHIATNFEYPEELVRSQAVLQQMRDEVAIVKALWEYEIGRIKMTEGFLVKRWHEVRADEMEDDIKASQKKLRETKIDKKLDVFLGMQSVVKDWTVFCPLVADLTHPSMRPRHWAALMAICGRTVQVHSGMLLRDVWNLELHKLSAEVQDLGEQAKQEEQMEAKLSKLDKIWSGVEFEMEPHRNRRQMSRVLAEECHHWLGRARAAVRSAGAAQPCPGATPAQVRGLRSRQQYSDGLV</sequence>